<dbReference type="Pfam" id="PF01547">
    <property type="entry name" value="SBP_bac_1"/>
    <property type="match status" value="1"/>
</dbReference>
<dbReference type="PANTHER" id="PTHR43649:SF17">
    <property type="entry name" value="ABC TRANSPORTER SOLUTE BINDING PROTEIN-SUGAR TRANSPORT"/>
    <property type="match status" value="1"/>
</dbReference>
<dbReference type="Proteomes" id="UP000261166">
    <property type="component" value="Unassembled WGS sequence"/>
</dbReference>
<dbReference type="EMBL" id="QVLU01000001">
    <property type="protein sequence ID" value="RGE74647.1"/>
    <property type="molecule type" value="Genomic_DNA"/>
</dbReference>
<dbReference type="InterPro" id="IPR006059">
    <property type="entry name" value="SBP"/>
</dbReference>
<protein>
    <submittedName>
        <fullName evidence="1">Extracellular solute-binding protein</fullName>
    </submittedName>
</protein>
<proteinExistence type="predicted"/>
<dbReference type="Gene3D" id="3.40.190.10">
    <property type="entry name" value="Periplasmic binding protein-like II"/>
    <property type="match status" value="2"/>
</dbReference>
<gene>
    <name evidence="1" type="ORF">DWY69_01425</name>
</gene>
<organism evidence="1 2">
    <name type="scientific">Eisenbergiella massiliensis</name>
    <dbReference type="NCBI Taxonomy" id="1720294"/>
    <lineage>
        <taxon>Bacteria</taxon>
        <taxon>Bacillati</taxon>
        <taxon>Bacillota</taxon>
        <taxon>Clostridia</taxon>
        <taxon>Lachnospirales</taxon>
        <taxon>Lachnospiraceae</taxon>
        <taxon>Eisenbergiella</taxon>
    </lineage>
</organism>
<name>A0A3E3J5K0_9FIRM</name>
<reference evidence="1 2" key="1">
    <citation type="submission" date="2018-08" db="EMBL/GenBank/DDBJ databases">
        <title>A genome reference for cultivated species of the human gut microbiota.</title>
        <authorList>
            <person name="Zou Y."/>
            <person name="Xue W."/>
            <person name="Luo G."/>
        </authorList>
    </citation>
    <scope>NUCLEOTIDE SEQUENCE [LARGE SCALE GENOMIC DNA]</scope>
    <source>
        <strain evidence="1 2">AF26-4BH</strain>
    </source>
</reference>
<dbReference type="AlphaFoldDB" id="A0A3E3J5K0"/>
<evidence type="ECO:0000313" key="1">
    <source>
        <dbReference type="EMBL" id="RGE74647.1"/>
    </source>
</evidence>
<sequence>MCRKCHFRLERPENGIFSFALVGKWNYLHVESYVKVQLHRCISAPDAYGVEGKLIECGKYLKYEWEAVMKGKLRKGIALLGITALTAAALAGCGSGKTTDNQQAAGASASVAETAAEAKDSDTAALNKRDENGNYVGPLCEEQKELSIFFAIGGANFSGAQTFTQEVIDNNPSYQKLSENTNIKINYIIPATGEEEAQFNLLIASGNYPDIIVGNTGISYPGGMDQAVEDGCFIDLAPYAEEYMSNYLALIKENDQSYKEATTLENRMAVAYAKYMPEFEGKELQWWGQVIRKDLLDKAGLDIPETVDEWENALKAFKDMGIEVPYSMLNTTGMDQALLAAYGIEKAPVDFRNDMGIYPGSDGKLTYGAVEAGYKDYLTTMNRWYKEGLLDKEFMTRSLMSTMDTFLAMFGEGKVGACYTLDGPLPSMILALQNTVPDADAAAVGYPVRVADGAKPKVSIKQLYCGNGSWFAITSKCADPKLAMNFIDYLCSEDGIRLTNFGIEGETYTMNDGTPVFTDTIMQHPSGSSDGLRLNVACVFAISDEAKYRNAQFKSKENQEWDRIWTESTEQYNTIWSLTAEEEQQVSTIMNDISTYVQEETIKAITDDTALANWDNTVKQIYSMGIEEALNIYQTGYERYNNR</sequence>
<evidence type="ECO:0000313" key="2">
    <source>
        <dbReference type="Proteomes" id="UP000261166"/>
    </source>
</evidence>
<comment type="caution">
    <text evidence="1">The sequence shown here is derived from an EMBL/GenBank/DDBJ whole genome shotgun (WGS) entry which is preliminary data.</text>
</comment>
<dbReference type="InterPro" id="IPR050490">
    <property type="entry name" value="Bact_solute-bd_prot1"/>
</dbReference>
<accession>A0A3E3J5K0</accession>
<dbReference type="PANTHER" id="PTHR43649">
    <property type="entry name" value="ARABINOSE-BINDING PROTEIN-RELATED"/>
    <property type="match status" value="1"/>
</dbReference>
<dbReference type="SUPFAM" id="SSF53850">
    <property type="entry name" value="Periplasmic binding protein-like II"/>
    <property type="match status" value="1"/>
</dbReference>